<name>A0A2T6MR34_9GAMM</name>
<dbReference type="InterPro" id="IPR036255">
    <property type="entry name" value="YgfB-like_sf"/>
</dbReference>
<dbReference type="EMBL" id="LJAM02000044">
    <property type="protein sequence ID" value="RAP72327.1"/>
    <property type="molecule type" value="Genomic_DNA"/>
</dbReference>
<gene>
    <name evidence="2" type="ORF">ACZ87_00793</name>
    <name evidence="1" type="ORF">ACZ87_00851</name>
</gene>
<proteinExistence type="predicted"/>
<dbReference type="EMBL" id="LJAM02000039">
    <property type="protein sequence ID" value="RAP72375.1"/>
    <property type="molecule type" value="Genomic_DNA"/>
</dbReference>
<organism evidence="2 3">
    <name type="scientific">Candidatus Erwinia dacicola</name>
    <dbReference type="NCBI Taxonomy" id="252393"/>
    <lineage>
        <taxon>Bacteria</taxon>
        <taxon>Pseudomonadati</taxon>
        <taxon>Pseudomonadota</taxon>
        <taxon>Gammaproteobacteria</taxon>
        <taxon>Enterobacterales</taxon>
        <taxon>Erwiniaceae</taxon>
        <taxon>Erwinia</taxon>
    </lineage>
</organism>
<reference evidence="2 3" key="1">
    <citation type="submission" date="2018-04" db="EMBL/GenBank/DDBJ databases">
        <title>Genomes of the Obligate Erwinia dacicola and Facultative Enterobacter sp. OLF Endosymbionts of the Olive Fruit fly, Bactrocera oleae.</title>
        <authorList>
            <person name="Estes A.M."/>
            <person name="Hearn D.J."/>
            <person name="Agarwal S."/>
            <person name="Pierson E.A."/>
            <person name="Dunning-Hotopp J.C."/>
        </authorList>
    </citation>
    <scope>NUCLEOTIDE SEQUENCE [LARGE SCALE GENOMIC DNA]</scope>
    <source>
        <strain evidence="2 3">Oroville</strain>
    </source>
</reference>
<protein>
    <submittedName>
        <fullName evidence="2">Uncharacterized protein</fullName>
    </submittedName>
</protein>
<dbReference type="AlphaFoldDB" id="A0A2T6MR34"/>
<sequence>MSLTNTMPSYDQLASVLTQQGVGMIPAEMHELISGLICGGN</sequence>
<dbReference type="Proteomes" id="UP000244334">
    <property type="component" value="Unassembled WGS sequence"/>
</dbReference>
<evidence type="ECO:0000313" key="2">
    <source>
        <dbReference type="EMBL" id="RAP72375.1"/>
    </source>
</evidence>
<comment type="caution">
    <text evidence="2">The sequence shown here is derived from an EMBL/GenBank/DDBJ whole genome shotgun (WGS) entry which is preliminary data.</text>
</comment>
<evidence type="ECO:0000313" key="3">
    <source>
        <dbReference type="Proteomes" id="UP000244334"/>
    </source>
</evidence>
<dbReference type="Gene3D" id="1.20.120.740">
    <property type="entry name" value="YgfB uncharacterised protein family UPF0149, PF03695"/>
    <property type="match status" value="1"/>
</dbReference>
<evidence type="ECO:0000313" key="1">
    <source>
        <dbReference type="EMBL" id="RAP72327.1"/>
    </source>
</evidence>
<keyword evidence="3" id="KW-1185">Reference proteome</keyword>
<accession>A0A2T6MR34</accession>